<gene>
    <name evidence="6" type="ORF">CYMTET_21832</name>
</gene>
<dbReference type="Pfam" id="PF02263">
    <property type="entry name" value="GBP"/>
    <property type="match status" value="1"/>
</dbReference>
<comment type="similarity">
    <text evidence="4">Belongs to the TRAFAC class dynamin-like GTPase superfamily. GB1/RHD3 GTPase family.</text>
</comment>
<name>A0AAE0G1E4_9CHLO</name>
<evidence type="ECO:0000256" key="2">
    <source>
        <dbReference type="ARBA" id="ARBA00022801"/>
    </source>
</evidence>
<sequence>MNIDFEFNSLHSSPGQVEMEREVKPDLIPGVGEISTYEKPFQLVDAQDDTLRILPEGLHQLRSIVQSIDVISVVGPFHSGKSYLLNRIMNCDREYAFELGYTVDPTTKGIWMQVAYLSGGSAVAFLDTEGFAASDRTADYDAKIFSLAALLSSHLIYNSVRIIDASAVEYLELLARRARLFQMKTALSDSTQNRMNIQKPIAFPPLTWVVEDFFQDFPEGETPKMWLDRVLDAQPSDGAERTSLRDIFASTDCFPLFLPATSSSALRALDALEPAELTGEYTEGLSSLRDHLTSSLHVLRNPPAQETDASYLAQKTSGAKWTSGTHMAAILELLVDAANTNKMDSIPSLWTLFLERQVSQATEAAKVIFDKEVRTALDVSDYLLPLTESEFTEHARKSAQVAYKLFSDLLFGTASALTSNATEVLQAVFDKQTGYFAHENQMLVVEFCRKEGKRVVNEFKEKLKAYSLPQAEVKLKASMKADKDNALTSMQEKLKKYGAGSALESTKASLLNHFNELVTTNQGEIDKVLDAAKEAATVLYKKLTKDVIKDGPIAMETLEDVHKKAEQEATIKFGTRAELMKEEKTYKGHEAQCQVEIHRRFEKLKTQNKKLVKDVCSAKLSTSISQLEHDLHRLAAELPMEEQELVQSVMQRIDTALADFDQKTNEFKKFPERHEVRTELEGECNELKLQLQEENVAKWTRVVKKPLHRARQLLEEAKGNFYVGISLRRQAYRYADEEIGTALKDGLKHKARRTPLALTFANRHLSCSALVTVPEKHLSCVPP</sequence>
<dbReference type="EMBL" id="LGRX02010777">
    <property type="protein sequence ID" value="KAK3269740.1"/>
    <property type="molecule type" value="Genomic_DNA"/>
</dbReference>
<evidence type="ECO:0000256" key="3">
    <source>
        <dbReference type="ARBA" id="ARBA00023134"/>
    </source>
</evidence>
<keyword evidence="3" id="KW-0342">GTP-binding</keyword>
<evidence type="ECO:0000256" key="1">
    <source>
        <dbReference type="ARBA" id="ARBA00022741"/>
    </source>
</evidence>
<dbReference type="PROSITE" id="PS51715">
    <property type="entry name" value="G_GB1_RHD3"/>
    <property type="match status" value="1"/>
</dbReference>
<comment type="caution">
    <text evidence="6">The sequence shown here is derived from an EMBL/GenBank/DDBJ whole genome shotgun (WGS) entry which is preliminary data.</text>
</comment>
<evidence type="ECO:0000259" key="5">
    <source>
        <dbReference type="PROSITE" id="PS51715"/>
    </source>
</evidence>
<dbReference type="SUPFAM" id="SSF52540">
    <property type="entry name" value="P-loop containing nucleoside triphosphate hydrolases"/>
    <property type="match status" value="1"/>
</dbReference>
<dbReference type="GO" id="GO:0005525">
    <property type="term" value="F:GTP binding"/>
    <property type="evidence" value="ECO:0007669"/>
    <property type="project" value="UniProtKB-KW"/>
</dbReference>
<keyword evidence="7" id="KW-1185">Reference proteome</keyword>
<dbReference type="Gene3D" id="3.40.50.300">
    <property type="entry name" value="P-loop containing nucleotide triphosphate hydrolases"/>
    <property type="match status" value="1"/>
</dbReference>
<evidence type="ECO:0000313" key="7">
    <source>
        <dbReference type="Proteomes" id="UP001190700"/>
    </source>
</evidence>
<dbReference type="InterPro" id="IPR027417">
    <property type="entry name" value="P-loop_NTPase"/>
</dbReference>
<dbReference type="Gene3D" id="1.20.1000.10">
    <property type="entry name" value="Guanylate-binding protein, C-terminal domain"/>
    <property type="match status" value="1"/>
</dbReference>
<dbReference type="PANTHER" id="PTHR10751">
    <property type="entry name" value="GUANYLATE BINDING PROTEIN"/>
    <property type="match status" value="1"/>
</dbReference>
<dbReference type="SUPFAM" id="SSF48340">
    <property type="entry name" value="Interferon-induced guanylate-binding protein 1 (GBP1), C-terminal domain"/>
    <property type="match status" value="2"/>
</dbReference>
<feature type="domain" description="GB1/RHD3-type G" evidence="5">
    <location>
        <begin position="65"/>
        <end position="173"/>
    </location>
</feature>
<dbReference type="InterPro" id="IPR015894">
    <property type="entry name" value="Guanylate-bd_N"/>
</dbReference>
<evidence type="ECO:0000256" key="4">
    <source>
        <dbReference type="PROSITE-ProRule" id="PRU01052"/>
    </source>
</evidence>
<dbReference type="InterPro" id="IPR030386">
    <property type="entry name" value="G_GB1_RHD3_dom"/>
</dbReference>
<proteinExistence type="inferred from homology"/>
<keyword evidence="1" id="KW-0547">Nucleotide-binding</keyword>
<dbReference type="InterPro" id="IPR036543">
    <property type="entry name" value="Guanylate-bd_C_sf"/>
</dbReference>
<evidence type="ECO:0000313" key="6">
    <source>
        <dbReference type="EMBL" id="KAK3269740.1"/>
    </source>
</evidence>
<keyword evidence="2" id="KW-0378">Hydrolase</keyword>
<reference evidence="6 7" key="1">
    <citation type="journal article" date="2015" name="Genome Biol. Evol.">
        <title>Comparative Genomics of a Bacterivorous Green Alga Reveals Evolutionary Causalities and Consequences of Phago-Mixotrophic Mode of Nutrition.</title>
        <authorList>
            <person name="Burns J.A."/>
            <person name="Paasch A."/>
            <person name="Narechania A."/>
            <person name="Kim E."/>
        </authorList>
    </citation>
    <scope>NUCLEOTIDE SEQUENCE [LARGE SCALE GENOMIC DNA]</scope>
    <source>
        <strain evidence="6 7">PLY_AMNH</strain>
    </source>
</reference>
<accession>A0AAE0G1E4</accession>
<organism evidence="6 7">
    <name type="scientific">Cymbomonas tetramitiformis</name>
    <dbReference type="NCBI Taxonomy" id="36881"/>
    <lineage>
        <taxon>Eukaryota</taxon>
        <taxon>Viridiplantae</taxon>
        <taxon>Chlorophyta</taxon>
        <taxon>Pyramimonadophyceae</taxon>
        <taxon>Pyramimonadales</taxon>
        <taxon>Pyramimonadaceae</taxon>
        <taxon>Cymbomonas</taxon>
    </lineage>
</organism>
<dbReference type="Proteomes" id="UP001190700">
    <property type="component" value="Unassembled WGS sequence"/>
</dbReference>
<protein>
    <recommendedName>
        <fullName evidence="5">GB1/RHD3-type G domain-containing protein</fullName>
    </recommendedName>
</protein>
<dbReference type="AlphaFoldDB" id="A0AAE0G1E4"/>
<dbReference type="GO" id="GO:0003924">
    <property type="term" value="F:GTPase activity"/>
    <property type="evidence" value="ECO:0007669"/>
    <property type="project" value="InterPro"/>
</dbReference>